<dbReference type="GO" id="GO:0080048">
    <property type="term" value="F:GDP-D-glucose phosphorylase activity"/>
    <property type="evidence" value="ECO:0007669"/>
    <property type="project" value="UniProtKB-EC"/>
</dbReference>
<dbReference type="EMBL" id="JARQWQ010000001">
    <property type="protein sequence ID" value="KAK2573999.1"/>
    <property type="molecule type" value="Genomic_DNA"/>
</dbReference>
<evidence type="ECO:0000313" key="15">
    <source>
        <dbReference type="EMBL" id="KAK2573999.1"/>
    </source>
</evidence>
<dbReference type="PANTHER" id="PTHR20884">
    <property type="entry name" value="GDP-D-GLUCOSE PHOSPHORYLASE 1"/>
    <property type="match status" value="1"/>
</dbReference>
<gene>
    <name evidence="15" type="ORF">P5673_000113</name>
</gene>
<keyword evidence="7" id="KW-0963">Cytoplasm</keyword>
<comment type="caution">
    <text evidence="15">The sequence shown here is derived from an EMBL/GenBank/DDBJ whole genome shotgun (WGS) entry which is preliminary data.</text>
</comment>
<keyword evidence="8" id="KW-0344">Guanine-nucleotide releasing factor</keyword>
<evidence type="ECO:0000259" key="13">
    <source>
        <dbReference type="Pfam" id="PF26216"/>
    </source>
</evidence>
<dbReference type="Pfam" id="PF26216">
    <property type="entry name" value="GDPGP1_C"/>
    <property type="match status" value="1"/>
</dbReference>
<proteinExistence type="inferred from homology"/>
<evidence type="ECO:0000259" key="14">
    <source>
        <dbReference type="Pfam" id="PF26217"/>
    </source>
</evidence>
<evidence type="ECO:0000256" key="1">
    <source>
        <dbReference type="ARBA" id="ARBA00000063"/>
    </source>
</evidence>
<comment type="function">
    <text evidence="2">Specific and highly efficient GDP-D-glucose phosphorylase regulating the levels of GDP-D-glucose in cells.</text>
</comment>
<dbReference type="InterPro" id="IPR026506">
    <property type="entry name" value="GDPGP"/>
</dbReference>
<keyword evidence="16" id="KW-1185">Reference proteome</keyword>
<evidence type="ECO:0000256" key="7">
    <source>
        <dbReference type="ARBA" id="ARBA00022490"/>
    </source>
</evidence>
<dbReference type="EC" id="2.7.7.78" evidence="5"/>
<name>A0AAD9R6N6_ACRCE</name>
<organism evidence="15 16">
    <name type="scientific">Acropora cervicornis</name>
    <name type="common">Staghorn coral</name>
    <dbReference type="NCBI Taxonomy" id="6130"/>
    <lineage>
        <taxon>Eukaryota</taxon>
        <taxon>Metazoa</taxon>
        <taxon>Cnidaria</taxon>
        <taxon>Anthozoa</taxon>
        <taxon>Hexacorallia</taxon>
        <taxon>Scleractinia</taxon>
        <taxon>Astrocoeniina</taxon>
        <taxon>Acroporidae</taxon>
        <taxon>Acropora</taxon>
    </lineage>
</organism>
<dbReference type="GO" id="GO:0000166">
    <property type="term" value="F:nucleotide binding"/>
    <property type="evidence" value="ECO:0007669"/>
    <property type="project" value="UniProtKB-KW"/>
</dbReference>
<dbReference type="InterPro" id="IPR058866">
    <property type="entry name" value="GDPGP1_N"/>
</dbReference>
<evidence type="ECO:0000256" key="9">
    <source>
        <dbReference type="ARBA" id="ARBA00022679"/>
    </source>
</evidence>
<evidence type="ECO:0000256" key="4">
    <source>
        <dbReference type="ARBA" id="ARBA00006451"/>
    </source>
</evidence>
<keyword evidence="12" id="KW-0378">Hydrolase</keyword>
<evidence type="ECO:0000313" key="16">
    <source>
        <dbReference type="Proteomes" id="UP001249851"/>
    </source>
</evidence>
<reference evidence="15" key="1">
    <citation type="journal article" date="2023" name="G3 (Bethesda)">
        <title>Whole genome assembly and annotation of the endangered Caribbean coral Acropora cervicornis.</title>
        <authorList>
            <person name="Selwyn J.D."/>
            <person name="Vollmer S.V."/>
        </authorList>
    </citation>
    <scope>NUCLEOTIDE SEQUENCE</scope>
    <source>
        <strain evidence="15">K2</strain>
    </source>
</reference>
<dbReference type="GO" id="GO:0016787">
    <property type="term" value="F:hydrolase activity"/>
    <property type="evidence" value="ECO:0007669"/>
    <property type="project" value="UniProtKB-KW"/>
</dbReference>
<evidence type="ECO:0000256" key="10">
    <source>
        <dbReference type="ARBA" id="ARBA00022695"/>
    </source>
</evidence>
<evidence type="ECO:0000256" key="8">
    <source>
        <dbReference type="ARBA" id="ARBA00022658"/>
    </source>
</evidence>
<comment type="similarity">
    <text evidence="4">Belongs to the GDPGP1 family.</text>
</comment>
<dbReference type="GO" id="GO:0005737">
    <property type="term" value="C:cytoplasm"/>
    <property type="evidence" value="ECO:0007669"/>
    <property type="project" value="UniProtKB-SubCell"/>
</dbReference>
<dbReference type="GO" id="GO:0005085">
    <property type="term" value="F:guanyl-nucleotide exchange factor activity"/>
    <property type="evidence" value="ECO:0007669"/>
    <property type="project" value="UniProtKB-KW"/>
</dbReference>
<dbReference type="InterPro" id="IPR058865">
    <property type="entry name" value="GDPGP1_C"/>
</dbReference>
<protein>
    <recommendedName>
        <fullName evidence="6">GDP-D-glucose phosphorylase 1</fullName>
        <ecNumber evidence="5">2.7.7.78</ecNumber>
    </recommendedName>
</protein>
<evidence type="ECO:0000256" key="6">
    <source>
        <dbReference type="ARBA" id="ARBA00018857"/>
    </source>
</evidence>
<keyword evidence="11" id="KW-0547">Nucleotide-binding</keyword>
<feature type="domain" description="GDPGP1-like C-terminal" evidence="13">
    <location>
        <begin position="243"/>
        <end position="361"/>
    </location>
</feature>
<evidence type="ECO:0000256" key="11">
    <source>
        <dbReference type="ARBA" id="ARBA00022741"/>
    </source>
</evidence>
<sequence length="427" mass="49295">MKNVRVKNSNLVSLALKDGGRGSKKQRRDPRNKEIEVNELSQMSNAIAENLRDCGYDSTSTTRDFHWKWTGGEQNKLELSEFDVKLQDRWNAAVDAGCFAYKLDDIEARIVPGKYQVFVQLNEMRFNKRRQPQRMSSVSQPFNPENFNFTKVQSKEVLLELCPEQRLSLGDHHLIIINNSPLEFGHSLIIPSVNSCLPQVGFHVGFNSLCAQASVNHLHFHTWYSEYSSYLETADMIPICEDLFEVIDYPTTIFVFELAPESSVSSIAKKIHLASTYLTKNEVAHNLHIMRGRRCLSHSHMNGYMQQDDKNSVLRVFLWPRNSVLGAKDLSSYESEKRPIAVYELAGSLAIESKASYNCSRQRSKFLSLVVKWQFHEYPRLHFQARPTYDSFTEEHFCGYLKRATLPEEEFTLHKNSIRVLLMKNQI</sequence>
<comment type="subcellular location">
    <subcellularLocation>
        <location evidence="3">Cytoplasm</location>
    </subcellularLocation>
</comment>
<feature type="domain" description="GDPGP1-like N-terminal" evidence="14">
    <location>
        <begin position="81"/>
        <end position="200"/>
    </location>
</feature>
<evidence type="ECO:0000256" key="12">
    <source>
        <dbReference type="ARBA" id="ARBA00022801"/>
    </source>
</evidence>
<comment type="catalytic activity">
    <reaction evidence="1">
        <text>GDP-alpha-D-glucose + phosphate = alpha-D-glucose 1-phosphate + GDP + H(+)</text>
        <dbReference type="Rhea" id="RHEA:30387"/>
        <dbReference type="ChEBI" id="CHEBI:15378"/>
        <dbReference type="ChEBI" id="CHEBI:43474"/>
        <dbReference type="ChEBI" id="CHEBI:58189"/>
        <dbReference type="ChEBI" id="CHEBI:58601"/>
        <dbReference type="ChEBI" id="CHEBI:62230"/>
        <dbReference type="EC" id="2.7.7.78"/>
    </reaction>
</comment>
<evidence type="ECO:0000256" key="2">
    <source>
        <dbReference type="ARBA" id="ARBA00003049"/>
    </source>
</evidence>
<dbReference type="Proteomes" id="UP001249851">
    <property type="component" value="Unassembled WGS sequence"/>
</dbReference>
<evidence type="ECO:0000256" key="3">
    <source>
        <dbReference type="ARBA" id="ARBA00004496"/>
    </source>
</evidence>
<dbReference type="AlphaFoldDB" id="A0AAD9R6N6"/>
<keyword evidence="9" id="KW-0808">Transferase</keyword>
<evidence type="ECO:0000256" key="5">
    <source>
        <dbReference type="ARBA" id="ARBA00012507"/>
    </source>
</evidence>
<keyword evidence="10" id="KW-0548">Nucleotidyltransferase</keyword>
<dbReference type="GO" id="GO:0006006">
    <property type="term" value="P:glucose metabolic process"/>
    <property type="evidence" value="ECO:0007669"/>
    <property type="project" value="TreeGrafter"/>
</dbReference>
<accession>A0AAD9R6N6</accession>
<dbReference type="Pfam" id="PF26217">
    <property type="entry name" value="GDPGP1_N"/>
    <property type="match status" value="1"/>
</dbReference>
<reference evidence="15" key="2">
    <citation type="journal article" date="2023" name="Science">
        <title>Genomic signatures of disease resistance in endangered staghorn corals.</title>
        <authorList>
            <person name="Vollmer S.V."/>
            <person name="Selwyn J.D."/>
            <person name="Despard B.A."/>
            <person name="Roesel C.L."/>
        </authorList>
    </citation>
    <scope>NUCLEOTIDE SEQUENCE</scope>
    <source>
        <strain evidence="15">K2</strain>
    </source>
</reference>
<dbReference type="PANTHER" id="PTHR20884:SF8">
    <property type="entry name" value="GDP-D-GLUCOSE PHOSPHORYLASE 1"/>
    <property type="match status" value="1"/>
</dbReference>